<reference evidence="3" key="1">
    <citation type="submission" date="2023-01" db="EMBL/GenBank/DDBJ databases">
        <authorList>
            <person name="Van Ghelder C."/>
            <person name="Rancurel C."/>
        </authorList>
    </citation>
    <scope>NUCLEOTIDE SEQUENCE</scope>
    <source>
        <strain evidence="3">CNCM I-4278</strain>
    </source>
</reference>
<dbReference type="OrthoDB" id="3762642at2759"/>
<dbReference type="Proteomes" id="UP001152607">
    <property type="component" value="Unassembled WGS sequence"/>
</dbReference>
<keyword evidence="2" id="KW-0732">Signal</keyword>
<feature type="signal peptide" evidence="2">
    <location>
        <begin position="1"/>
        <end position="19"/>
    </location>
</feature>
<dbReference type="AlphaFoldDB" id="A0A9W4UF82"/>
<evidence type="ECO:0000313" key="4">
    <source>
        <dbReference type="Proteomes" id="UP001152607"/>
    </source>
</evidence>
<sequence>MRAPHSLALAALLGTFVSGNFLLPRAASCDWKGISFDVKISNENFFGELPPAMHRACTRWINTDNINGVFSVAPFKLSHSGAIGAANIDDCVSSLEFIVEHCRSEDSYYGGSTESHGVSYAIEGVDSGLVTKLETRGKKGNSKGKGKGTSALKTSAAKTKATKTMSSKSSAKSSAKTAGAKSSATSPPKSTAKSSVKSSGKSSATRSVKSTAKSSVKSSIKPSATTSSTGPNCKPRNAAFTSAAKSKSGSKATGTTSGKKSKQTGSVSKAGKRDSDSKLTGRSVMLQLIRNFSRSLEKRGEKKVTLCNGFLKANDYPRAGELKSSRPGVTLFGFDKQNILQWNEGKANEVGQVGRGDTEHVLEWQTVASFFEDHLQNKIGETTPVCDVLQKYVDGKGKGNKSPKPPTFDIEVDDEDGNRKVLSGTFSELLAEAYPSKGRYEEEFVILDWKPNGVIKMHMFSDLDVVKEDTLTQRMRPMRPWAT</sequence>
<gene>
    <name evidence="3" type="ORF">PDIGIT_LOCUS6665</name>
</gene>
<protein>
    <submittedName>
        <fullName evidence="3">Uncharacterized protein</fullName>
    </submittedName>
</protein>
<evidence type="ECO:0000256" key="2">
    <source>
        <dbReference type="SAM" id="SignalP"/>
    </source>
</evidence>
<proteinExistence type="predicted"/>
<name>A0A9W4UF82_9PLEO</name>
<organism evidence="3 4">
    <name type="scientific">Periconia digitata</name>
    <dbReference type="NCBI Taxonomy" id="1303443"/>
    <lineage>
        <taxon>Eukaryota</taxon>
        <taxon>Fungi</taxon>
        <taxon>Dikarya</taxon>
        <taxon>Ascomycota</taxon>
        <taxon>Pezizomycotina</taxon>
        <taxon>Dothideomycetes</taxon>
        <taxon>Pleosporomycetidae</taxon>
        <taxon>Pleosporales</taxon>
        <taxon>Massarineae</taxon>
        <taxon>Periconiaceae</taxon>
        <taxon>Periconia</taxon>
    </lineage>
</organism>
<comment type="caution">
    <text evidence="3">The sequence shown here is derived from an EMBL/GenBank/DDBJ whole genome shotgun (WGS) entry which is preliminary data.</text>
</comment>
<evidence type="ECO:0000256" key="1">
    <source>
        <dbReference type="SAM" id="MobiDB-lite"/>
    </source>
</evidence>
<feature type="region of interest" description="Disordered" evidence="1">
    <location>
        <begin position="134"/>
        <end position="279"/>
    </location>
</feature>
<keyword evidence="4" id="KW-1185">Reference proteome</keyword>
<dbReference type="EMBL" id="CAOQHR010000004">
    <property type="protein sequence ID" value="CAI6333617.1"/>
    <property type="molecule type" value="Genomic_DNA"/>
</dbReference>
<accession>A0A9W4UF82</accession>
<evidence type="ECO:0000313" key="3">
    <source>
        <dbReference type="EMBL" id="CAI6333617.1"/>
    </source>
</evidence>
<feature type="chain" id="PRO_5040996764" evidence="2">
    <location>
        <begin position="20"/>
        <end position="483"/>
    </location>
</feature>
<feature type="compositionally biased region" description="Low complexity" evidence="1">
    <location>
        <begin position="148"/>
        <end position="219"/>
    </location>
</feature>
<feature type="compositionally biased region" description="Polar residues" evidence="1">
    <location>
        <begin position="220"/>
        <end position="231"/>
    </location>
</feature>
<feature type="compositionally biased region" description="Low complexity" evidence="1">
    <location>
        <begin position="238"/>
        <end position="269"/>
    </location>
</feature>